<keyword evidence="2" id="KW-0472">Membrane</keyword>
<protein>
    <recommendedName>
        <fullName evidence="3">DUF8174 domain-containing protein</fullName>
    </recommendedName>
</protein>
<evidence type="ECO:0000259" key="3">
    <source>
        <dbReference type="Pfam" id="PF26525"/>
    </source>
</evidence>
<evidence type="ECO:0000313" key="4">
    <source>
        <dbReference type="EMBL" id="ORV12673.1"/>
    </source>
</evidence>
<organism evidence="4 6">
    <name type="scientific">Mycobacterium celatum</name>
    <dbReference type="NCBI Taxonomy" id="28045"/>
    <lineage>
        <taxon>Bacteria</taxon>
        <taxon>Bacillati</taxon>
        <taxon>Actinomycetota</taxon>
        <taxon>Actinomycetes</taxon>
        <taxon>Mycobacteriales</taxon>
        <taxon>Mycobacteriaceae</taxon>
        <taxon>Mycobacterium</taxon>
    </lineage>
</organism>
<sequence length="227" mass="24358">MPGPYSPNHGVGADGPPFTDPHPSQPIPNPQAYPPPSETDPGQPTEAAPPSAAYPGLLPPPVPYRKRKRKRLVIGALVALLVIAGMTTAIVYGARQGGSGSGATFSEPTAKAAIQGYLNALQHRDTEAIARNTLCGIYDAVRDRRSDQALAKLSSDTFRKQFSSAQVTSIDKIVYWSNYQAQVLFTMRVTPASGGRPRDNVQGIAQLLFQHNQVLVCSYVLRTAGTY</sequence>
<dbReference type="Proteomes" id="UP000193907">
    <property type="component" value="Unassembled WGS sequence"/>
</dbReference>
<gene>
    <name evidence="4" type="ORF">AWB95_12235</name>
    <name evidence="5" type="ORF">CQY23_01600</name>
</gene>
<feature type="compositionally biased region" description="Pro residues" evidence="1">
    <location>
        <begin position="18"/>
        <end position="38"/>
    </location>
</feature>
<comment type="caution">
    <text evidence="4">The sequence shown here is derived from an EMBL/GenBank/DDBJ whole genome shotgun (WGS) entry which is preliminary data.</text>
</comment>
<dbReference type="RefSeq" id="WP_062541563.1">
    <property type="nucleotide sequence ID" value="NZ_BBUN01000471.1"/>
</dbReference>
<keyword evidence="6" id="KW-1185">Reference proteome</keyword>
<feature type="region of interest" description="Disordered" evidence="1">
    <location>
        <begin position="1"/>
        <end position="61"/>
    </location>
</feature>
<feature type="domain" description="DUF8174" evidence="3">
    <location>
        <begin position="101"/>
        <end position="222"/>
    </location>
</feature>
<evidence type="ECO:0000256" key="1">
    <source>
        <dbReference type="SAM" id="MobiDB-lite"/>
    </source>
</evidence>
<dbReference type="EMBL" id="LQOM01000028">
    <property type="protein sequence ID" value="ORV12673.1"/>
    <property type="molecule type" value="Genomic_DNA"/>
</dbReference>
<keyword evidence="2" id="KW-1133">Transmembrane helix</keyword>
<dbReference type="OrthoDB" id="4761684at2"/>
<reference evidence="5 7" key="2">
    <citation type="journal article" date="2017" name="Infect. Genet. Evol.">
        <title>The new phylogeny of the genus Mycobacterium: The old and the news.</title>
        <authorList>
            <person name="Tortoli E."/>
            <person name="Fedrizzi T."/>
            <person name="Meehan C.J."/>
            <person name="Trovato A."/>
            <person name="Grottola A."/>
            <person name="Giacobazzi E."/>
            <person name="Serpini G.F."/>
            <person name="Tagliazucchi S."/>
            <person name="Fabio A."/>
            <person name="Bettua C."/>
            <person name="Bertorelli R."/>
            <person name="Frascaro F."/>
            <person name="De Sanctis V."/>
            <person name="Pecorari M."/>
            <person name="Jousson O."/>
            <person name="Segata N."/>
            <person name="Cirillo D.M."/>
        </authorList>
    </citation>
    <scope>NUCLEOTIDE SEQUENCE [LARGE SCALE GENOMIC DNA]</scope>
    <source>
        <strain evidence="5 7">NCTC 12882</strain>
    </source>
</reference>
<dbReference type="Pfam" id="PF26525">
    <property type="entry name" value="DUF8174"/>
    <property type="match status" value="1"/>
</dbReference>
<proteinExistence type="predicted"/>
<evidence type="ECO:0000313" key="5">
    <source>
        <dbReference type="EMBL" id="PIB80949.1"/>
    </source>
</evidence>
<dbReference type="Proteomes" id="UP000230971">
    <property type="component" value="Unassembled WGS sequence"/>
</dbReference>
<keyword evidence="2" id="KW-0812">Transmembrane</keyword>
<reference evidence="4 6" key="1">
    <citation type="submission" date="2016-01" db="EMBL/GenBank/DDBJ databases">
        <title>The new phylogeny of the genus Mycobacterium.</title>
        <authorList>
            <person name="Tarcisio F."/>
            <person name="Conor M."/>
            <person name="Antonella G."/>
            <person name="Elisabetta G."/>
            <person name="Giulia F.S."/>
            <person name="Sara T."/>
            <person name="Anna F."/>
            <person name="Clotilde B."/>
            <person name="Roberto B."/>
            <person name="Veronica D.S."/>
            <person name="Fabio R."/>
            <person name="Monica P."/>
            <person name="Olivier J."/>
            <person name="Enrico T."/>
            <person name="Nicola S."/>
        </authorList>
    </citation>
    <scope>NUCLEOTIDE SEQUENCE [LARGE SCALE GENOMIC DNA]</scope>
    <source>
        <strain evidence="4 6">DSM 44243</strain>
    </source>
</reference>
<evidence type="ECO:0000256" key="2">
    <source>
        <dbReference type="SAM" id="Phobius"/>
    </source>
</evidence>
<dbReference type="InterPro" id="IPR058487">
    <property type="entry name" value="DUF8174"/>
</dbReference>
<name>A0A1X1RQP1_MYCCE</name>
<evidence type="ECO:0000313" key="7">
    <source>
        <dbReference type="Proteomes" id="UP000230971"/>
    </source>
</evidence>
<evidence type="ECO:0000313" key="6">
    <source>
        <dbReference type="Proteomes" id="UP000193907"/>
    </source>
</evidence>
<accession>A0A1X1RQP1</accession>
<feature type="transmembrane region" description="Helical" evidence="2">
    <location>
        <begin position="72"/>
        <end position="94"/>
    </location>
</feature>
<dbReference type="EMBL" id="PDKV01000001">
    <property type="protein sequence ID" value="PIB80949.1"/>
    <property type="molecule type" value="Genomic_DNA"/>
</dbReference>
<dbReference type="AlphaFoldDB" id="A0A1X1RQP1"/>